<organism evidence="2 3">
    <name type="scientific">Citrus x changshan-huyou</name>
    <dbReference type="NCBI Taxonomy" id="2935761"/>
    <lineage>
        <taxon>Eukaryota</taxon>
        <taxon>Viridiplantae</taxon>
        <taxon>Streptophyta</taxon>
        <taxon>Embryophyta</taxon>
        <taxon>Tracheophyta</taxon>
        <taxon>Spermatophyta</taxon>
        <taxon>Magnoliopsida</taxon>
        <taxon>eudicotyledons</taxon>
        <taxon>Gunneridae</taxon>
        <taxon>Pentapetalae</taxon>
        <taxon>rosids</taxon>
        <taxon>malvids</taxon>
        <taxon>Sapindales</taxon>
        <taxon>Rutaceae</taxon>
        <taxon>Aurantioideae</taxon>
        <taxon>Citrus</taxon>
    </lineage>
</organism>
<keyword evidence="3" id="KW-1185">Reference proteome</keyword>
<dbReference type="AlphaFoldDB" id="A0AAP0M0Z4"/>
<name>A0AAP0M0Z4_9ROSI</name>
<evidence type="ECO:0000313" key="2">
    <source>
        <dbReference type="EMBL" id="KAK9194065.1"/>
    </source>
</evidence>
<evidence type="ECO:0000313" key="3">
    <source>
        <dbReference type="Proteomes" id="UP001428341"/>
    </source>
</evidence>
<gene>
    <name evidence="2" type="ORF">WN944_004767</name>
</gene>
<dbReference type="EMBL" id="JBCGBO010000006">
    <property type="protein sequence ID" value="KAK9194065.1"/>
    <property type="molecule type" value="Genomic_DNA"/>
</dbReference>
<evidence type="ECO:0000256" key="1">
    <source>
        <dbReference type="SAM" id="MobiDB-lite"/>
    </source>
</evidence>
<accession>A0AAP0M0Z4</accession>
<comment type="caution">
    <text evidence="2">The sequence shown here is derived from an EMBL/GenBank/DDBJ whole genome shotgun (WGS) entry which is preliminary data.</text>
</comment>
<sequence>MTETATRTRAKPGFYMCGPGSNPACSGSGFFIRASKPAWDLSHIACSKHLFALWRISSTHQSENKVQKYRWGSWEYIFFSVTCRLHNISLTEWRWRVGDGGADGAGEGCTNASLSQPHWRWSNRAKPHAKSSQQTRRDDADGRRVTVGGGCCWVEVLEAWATALQLLLMLFQLGFDRELGI</sequence>
<dbReference type="Proteomes" id="UP001428341">
    <property type="component" value="Unassembled WGS sequence"/>
</dbReference>
<proteinExistence type="predicted"/>
<reference evidence="2 3" key="1">
    <citation type="submission" date="2024-05" db="EMBL/GenBank/DDBJ databases">
        <title>Haplotype-resolved chromosome-level genome assembly of Huyou (Citrus changshanensis).</title>
        <authorList>
            <person name="Miao C."/>
            <person name="Chen W."/>
            <person name="Wu Y."/>
            <person name="Wang L."/>
            <person name="Zhao S."/>
            <person name="Grierson D."/>
            <person name="Xu C."/>
            <person name="Chen K."/>
        </authorList>
    </citation>
    <scope>NUCLEOTIDE SEQUENCE [LARGE SCALE GENOMIC DNA]</scope>
    <source>
        <strain evidence="2">01-14</strain>
        <tissue evidence="2">Leaf</tissue>
    </source>
</reference>
<feature type="region of interest" description="Disordered" evidence="1">
    <location>
        <begin position="123"/>
        <end position="143"/>
    </location>
</feature>
<protein>
    <submittedName>
        <fullName evidence="2">Uncharacterized protein</fullName>
    </submittedName>
</protein>